<comment type="caution">
    <text evidence="3">The sequence shown here is derived from an EMBL/GenBank/DDBJ whole genome shotgun (WGS) entry which is preliminary data.</text>
</comment>
<dbReference type="InterPro" id="IPR000608">
    <property type="entry name" value="UBC"/>
</dbReference>
<dbReference type="AlphaFoldDB" id="A0A425C7J6"/>
<protein>
    <recommendedName>
        <fullName evidence="2">UBC core domain-containing protein</fullName>
    </recommendedName>
</protein>
<evidence type="ECO:0000313" key="3">
    <source>
        <dbReference type="EMBL" id="RQM12982.1"/>
    </source>
</evidence>
<dbReference type="SUPFAM" id="SSF54495">
    <property type="entry name" value="UBC-like"/>
    <property type="match status" value="1"/>
</dbReference>
<evidence type="ECO:0000259" key="2">
    <source>
        <dbReference type="PROSITE" id="PS50127"/>
    </source>
</evidence>
<organism evidence="3 4">
    <name type="scientific">Peronospora effusa</name>
    <dbReference type="NCBI Taxonomy" id="542832"/>
    <lineage>
        <taxon>Eukaryota</taxon>
        <taxon>Sar</taxon>
        <taxon>Stramenopiles</taxon>
        <taxon>Oomycota</taxon>
        <taxon>Peronosporomycetes</taxon>
        <taxon>Peronosporales</taxon>
        <taxon>Peronosporaceae</taxon>
        <taxon>Peronospora</taxon>
    </lineage>
</organism>
<dbReference type="CDD" id="cd23797">
    <property type="entry name" value="UBCc_UBE2H"/>
    <property type="match status" value="1"/>
</dbReference>
<feature type="domain" description="UBC core" evidence="2">
    <location>
        <begin position="1"/>
        <end position="139"/>
    </location>
</feature>
<accession>A0A425C7J6</accession>
<dbReference type="Gene3D" id="3.10.110.10">
    <property type="entry name" value="Ubiquitin Conjugating Enzyme"/>
    <property type="match status" value="1"/>
</dbReference>
<name>A0A425C7J6_9STRA</name>
<gene>
    <name evidence="3" type="ORF">DD237_006726</name>
</gene>
<dbReference type="PROSITE" id="PS50127">
    <property type="entry name" value="UBC_2"/>
    <property type="match status" value="1"/>
</dbReference>
<evidence type="ECO:0000313" key="4">
    <source>
        <dbReference type="Proteomes" id="UP000286097"/>
    </source>
</evidence>
<dbReference type="InterPro" id="IPR016135">
    <property type="entry name" value="UBQ-conjugating_enzyme/RWD"/>
</dbReference>
<feature type="region of interest" description="Disordered" evidence="1">
    <location>
        <begin position="120"/>
        <end position="139"/>
    </location>
</feature>
<dbReference type="EMBL" id="QKXF01000295">
    <property type="protein sequence ID" value="RQM12982.1"/>
    <property type="molecule type" value="Genomic_DNA"/>
</dbReference>
<reference evidence="3 4" key="1">
    <citation type="submission" date="2018-06" db="EMBL/GenBank/DDBJ databases">
        <title>Comparative genomics of downy mildews reveals potential adaptations to biotrophy.</title>
        <authorList>
            <person name="Fletcher K."/>
            <person name="Klosterman S.J."/>
            <person name="Derevnina L."/>
            <person name="Martin F."/>
            <person name="Koike S."/>
            <person name="Reyes Chin-Wo S."/>
            <person name="Mou B."/>
            <person name="Michelmore R."/>
        </authorList>
    </citation>
    <scope>NUCLEOTIDE SEQUENCE [LARGE SCALE GENOMIC DNA]</scope>
    <source>
        <strain evidence="3 4">R13</strain>
    </source>
</reference>
<dbReference type="PANTHER" id="PTHR24068">
    <property type="entry name" value="UBIQUITIN-CONJUGATING ENZYME E2"/>
    <property type="match status" value="1"/>
</dbReference>
<dbReference type="SMART" id="SM00212">
    <property type="entry name" value="UBCc"/>
    <property type="match status" value="1"/>
</dbReference>
<dbReference type="VEuPathDB" id="FungiDB:DD237_006726"/>
<sequence length="139" mass="15945">MMSDYEVHLTDETKISDLDVKFHGPEDTPYEGGSWKIHVTLPKDYPFKSPSIGFLNRIYHPNVDETCVLVNIFDMFIPQLLRYPNPSDPLNGEAASLLMKDVDSYNRKVKEYVRSYASQSIEMGNEEEDSDVSDMSDIE</sequence>
<dbReference type="Pfam" id="PF00179">
    <property type="entry name" value="UQ_con"/>
    <property type="match status" value="1"/>
</dbReference>
<evidence type="ECO:0000256" key="1">
    <source>
        <dbReference type="SAM" id="MobiDB-lite"/>
    </source>
</evidence>
<feature type="compositionally biased region" description="Acidic residues" evidence="1">
    <location>
        <begin position="124"/>
        <end position="139"/>
    </location>
</feature>
<proteinExistence type="predicted"/>
<dbReference type="Proteomes" id="UP000286097">
    <property type="component" value="Unassembled WGS sequence"/>
</dbReference>